<evidence type="ECO:0000313" key="2">
    <source>
        <dbReference type="Proteomes" id="UP001172083"/>
    </source>
</evidence>
<evidence type="ECO:0000313" key="1">
    <source>
        <dbReference type="EMBL" id="MDN5211910.1"/>
    </source>
</evidence>
<keyword evidence="2" id="KW-1185">Reference proteome</keyword>
<organism evidence="1 2">
    <name type="scientific">Agaribacillus aureus</name>
    <dbReference type="NCBI Taxonomy" id="3051825"/>
    <lineage>
        <taxon>Bacteria</taxon>
        <taxon>Pseudomonadati</taxon>
        <taxon>Bacteroidota</taxon>
        <taxon>Cytophagia</taxon>
        <taxon>Cytophagales</taxon>
        <taxon>Splendidivirgaceae</taxon>
        <taxon>Agaribacillus</taxon>
    </lineage>
</organism>
<evidence type="ECO:0008006" key="3">
    <source>
        <dbReference type="Google" id="ProtNLM"/>
    </source>
</evidence>
<dbReference type="EMBL" id="JAUJEB010000001">
    <property type="protein sequence ID" value="MDN5211910.1"/>
    <property type="molecule type" value="Genomic_DNA"/>
</dbReference>
<proteinExistence type="predicted"/>
<reference evidence="1" key="1">
    <citation type="submission" date="2023-06" db="EMBL/GenBank/DDBJ databases">
        <title>Genomic of Agaribacillus aureum.</title>
        <authorList>
            <person name="Wang G."/>
        </authorList>
    </citation>
    <scope>NUCLEOTIDE SEQUENCE</scope>
    <source>
        <strain evidence="1">BMA12</strain>
    </source>
</reference>
<comment type="caution">
    <text evidence="1">The sequence shown here is derived from an EMBL/GenBank/DDBJ whole genome shotgun (WGS) entry which is preliminary data.</text>
</comment>
<name>A0ABT8L517_9BACT</name>
<gene>
    <name evidence="1" type="ORF">QQ020_07600</name>
</gene>
<accession>A0ABT8L517</accession>
<dbReference type="Proteomes" id="UP001172083">
    <property type="component" value="Unassembled WGS sequence"/>
</dbReference>
<dbReference type="RefSeq" id="WP_346757237.1">
    <property type="nucleotide sequence ID" value="NZ_JAUJEB010000001.1"/>
</dbReference>
<sequence length="125" mass="14612">MRKQYHFQPSKNGFYAWDVDKLIALTKDHPQISVKLDEIKELDENFWFQGPEAKPTCRSLVGHFKQMEVADLKYPIILSQKGRVMDGMHRVCKSLLLGHKEIKAVKFNNDPAPDYEDVFEDDLPY</sequence>
<protein>
    <recommendedName>
        <fullName evidence="3">Chromosome partitioning protein ParB</fullName>
    </recommendedName>
</protein>